<gene>
    <name evidence="2" type="ORF">GCM10017559_45200</name>
</gene>
<protein>
    <recommendedName>
        <fullName evidence="4">Secreted protein</fullName>
    </recommendedName>
</protein>
<comment type="caution">
    <text evidence="2">The sequence shown here is derived from an EMBL/GenBank/DDBJ whole genome shotgun (WGS) entry which is preliminary data.</text>
</comment>
<dbReference type="Proteomes" id="UP001499930">
    <property type="component" value="Unassembled WGS sequence"/>
</dbReference>
<evidence type="ECO:0008006" key="4">
    <source>
        <dbReference type="Google" id="ProtNLM"/>
    </source>
</evidence>
<accession>A0ABP6KLM9</accession>
<keyword evidence="1" id="KW-1133">Transmembrane helix</keyword>
<evidence type="ECO:0000256" key="1">
    <source>
        <dbReference type="SAM" id="Phobius"/>
    </source>
</evidence>
<proteinExistence type="predicted"/>
<name>A0ABP6KLM9_9ACTN</name>
<feature type="transmembrane region" description="Helical" evidence="1">
    <location>
        <begin position="6"/>
        <end position="32"/>
    </location>
</feature>
<sequence>MAGHGVGAGVVVIGLVVTWVFFLAFLCTPGAWRSPDENRRIAQAEKERERARWLERRRPLGGSVQRYTIGVHCVTGVTSEVFHGTWDEVSAHAARRSEPSGAEVYVIARGPTGRR</sequence>
<keyword evidence="3" id="KW-1185">Reference proteome</keyword>
<keyword evidence="1" id="KW-0472">Membrane</keyword>
<evidence type="ECO:0000313" key="2">
    <source>
        <dbReference type="EMBL" id="GAA3016554.1"/>
    </source>
</evidence>
<dbReference type="EMBL" id="BAAAWD010000013">
    <property type="protein sequence ID" value="GAA3016554.1"/>
    <property type="molecule type" value="Genomic_DNA"/>
</dbReference>
<reference evidence="3" key="1">
    <citation type="journal article" date="2019" name="Int. J. Syst. Evol. Microbiol.">
        <title>The Global Catalogue of Microorganisms (GCM) 10K type strain sequencing project: providing services to taxonomists for standard genome sequencing and annotation.</title>
        <authorList>
            <consortium name="The Broad Institute Genomics Platform"/>
            <consortium name="The Broad Institute Genome Sequencing Center for Infectious Disease"/>
            <person name="Wu L."/>
            <person name="Ma J."/>
        </authorList>
    </citation>
    <scope>NUCLEOTIDE SEQUENCE [LARGE SCALE GENOMIC DNA]</scope>
    <source>
        <strain evidence="3">JCM 3106</strain>
    </source>
</reference>
<evidence type="ECO:0000313" key="3">
    <source>
        <dbReference type="Proteomes" id="UP001499930"/>
    </source>
</evidence>
<keyword evidence="1" id="KW-0812">Transmembrane</keyword>
<organism evidence="2 3">
    <name type="scientific">Streptosporangium longisporum</name>
    <dbReference type="NCBI Taxonomy" id="46187"/>
    <lineage>
        <taxon>Bacteria</taxon>
        <taxon>Bacillati</taxon>
        <taxon>Actinomycetota</taxon>
        <taxon>Actinomycetes</taxon>
        <taxon>Streptosporangiales</taxon>
        <taxon>Streptosporangiaceae</taxon>
        <taxon>Streptosporangium</taxon>
    </lineage>
</organism>